<comment type="catalytic activity">
    <reaction evidence="3">
        <text>L-glutaminyl-[protein] + H2O = L-glutamyl-[protein] + NH4(+)</text>
        <dbReference type="Rhea" id="RHEA:16441"/>
        <dbReference type="Rhea" id="RHEA-COMP:10207"/>
        <dbReference type="Rhea" id="RHEA-COMP:10208"/>
        <dbReference type="ChEBI" id="CHEBI:15377"/>
        <dbReference type="ChEBI" id="CHEBI:28938"/>
        <dbReference type="ChEBI" id="CHEBI:29973"/>
        <dbReference type="ChEBI" id="CHEBI:30011"/>
        <dbReference type="EC" id="3.5.1.44"/>
    </reaction>
</comment>
<dbReference type="InterPro" id="IPR000673">
    <property type="entry name" value="Sig_transdc_resp-reg_Me-estase"/>
</dbReference>
<dbReference type="PANTHER" id="PTHR42872">
    <property type="entry name" value="PROTEIN-GLUTAMATE METHYLESTERASE/PROTEIN-GLUTAMINE GLUTAMINASE"/>
    <property type="match status" value="1"/>
</dbReference>
<dbReference type="Proteomes" id="UP000304148">
    <property type="component" value="Chromosome"/>
</dbReference>
<evidence type="ECO:0000259" key="7">
    <source>
        <dbReference type="PROSITE" id="PS50122"/>
    </source>
</evidence>
<organism evidence="8 9">
    <name type="scientific">Paenibacillus alvei</name>
    <name type="common">Bacillus alvei</name>
    <dbReference type="NCBI Taxonomy" id="44250"/>
    <lineage>
        <taxon>Bacteria</taxon>
        <taxon>Bacillati</taxon>
        <taxon>Bacillota</taxon>
        <taxon>Bacilli</taxon>
        <taxon>Bacillales</taxon>
        <taxon>Paenibacillaceae</taxon>
        <taxon>Paenibacillus</taxon>
    </lineage>
</organism>
<dbReference type="EC" id="3.5.1.44" evidence="3"/>
<dbReference type="GO" id="GO:0005737">
    <property type="term" value="C:cytoplasm"/>
    <property type="evidence" value="ECO:0007669"/>
    <property type="project" value="UniProtKB-SubCell"/>
</dbReference>
<dbReference type="InterPro" id="IPR011006">
    <property type="entry name" value="CheY-like_superfamily"/>
</dbReference>
<keyword evidence="3" id="KW-0963">Cytoplasm</keyword>
<feature type="active site" evidence="3 4">
    <location>
        <position position="397"/>
    </location>
</feature>
<sequence length="454" mass="49673">MTTKKVLVVDDSAFMRTIISDLIIQDHSFEIIGTASNGVDAVHKVMELKPDAVTLDVEMPIQNGLIALQSIMTDCPTPVIMLSSLTEEGRSETISALEYGAFDFVCKPSPAGGTKDIHKVGEMLREKLHTAIASQERKRQLERLREQGERLKREYAAALPTEELVPRLPHQSGLRSRADEGNKLRAKSPITSRAAAKLAAKEMQTQRSMEDTPIIGRTRVGKPVVPNANEELHPICDREERQDVTQPSVSEFVGTANAANSTRFEQIVAIGTSTGGPRALKELLSALPKHIPAPILVVQHMPPNFTKSLAERLNNYSDIEVREAQHGDVLQTGVAYIAPGGMHMMAVRNKEGTYSISLSKDEPRNGHRPSVDSLFESLLPLKGLKRHIVLLTGMGSDGAKMMKRLADEGVTSTFVESEESCVVFGMPRAAIELGCVSQVIPLHQMAKSITHAMK</sequence>
<evidence type="ECO:0000256" key="3">
    <source>
        <dbReference type="HAMAP-Rule" id="MF_00099"/>
    </source>
</evidence>
<reference evidence="9" key="1">
    <citation type="submission" date="2018-08" db="EMBL/GenBank/DDBJ databases">
        <authorList>
            <person name="Chevrot R."/>
        </authorList>
    </citation>
    <scope>NUCLEOTIDE SEQUENCE [LARGE SCALE GENOMIC DNA]</scope>
</reference>
<evidence type="ECO:0000256" key="2">
    <source>
        <dbReference type="ARBA" id="ARBA00048267"/>
    </source>
</evidence>
<comment type="function">
    <text evidence="3">Involved in chemotaxis. Part of a chemotaxis signal transduction system that modulates chemotaxis in response to various stimuli. Catalyzes the demethylation of specific methylglutamate residues introduced into the chemoreceptors (methyl-accepting chemotaxis proteins or MCP) by CheR. Also mediates the irreversible deamidation of specific glutamine residues to glutamic acid.</text>
</comment>
<evidence type="ECO:0000256" key="4">
    <source>
        <dbReference type="PROSITE-ProRule" id="PRU00050"/>
    </source>
</evidence>
<comment type="catalytic activity">
    <reaction evidence="2 3">
        <text>[protein]-L-glutamate 5-O-methyl ester + H2O = L-glutamyl-[protein] + methanol + H(+)</text>
        <dbReference type="Rhea" id="RHEA:23236"/>
        <dbReference type="Rhea" id="RHEA-COMP:10208"/>
        <dbReference type="Rhea" id="RHEA-COMP:10311"/>
        <dbReference type="ChEBI" id="CHEBI:15377"/>
        <dbReference type="ChEBI" id="CHEBI:15378"/>
        <dbReference type="ChEBI" id="CHEBI:17790"/>
        <dbReference type="ChEBI" id="CHEBI:29973"/>
        <dbReference type="ChEBI" id="CHEBI:82795"/>
        <dbReference type="EC" id="3.1.1.61"/>
    </reaction>
</comment>
<dbReference type="InterPro" id="IPR008248">
    <property type="entry name" value="CheB-like"/>
</dbReference>
<comment type="subcellular location">
    <subcellularLocation>
        <location evidence="3">Cytoplasm</location>
    </subcellularLocation>
</comment>
<dbReference type="GO" id="GO:0050568">
    <property type="term" value="F:protein-glutamine glutaminase activity"/>
    <property type="evidence" value="ECO:0007669"/>
    <property type="project" value="UniProtKB-UniRule"/>
</dbReference>
<feature type="domain" description="Response regulatory" evidence="6">
    <location>
        <begin position="5"/>
        <end position="122"/>
    </location>
</feature>
<evidence type="ECO:0000313" key="8">
    <source>
        <dbReference type="EMBL" id="SYX82820.1"/>
    </source>
</evidence>
<feature type="modified residue" description="4-aspartylphosphate" evidence="3 5">
    <location>
        <position position="56"/>
    </location>
</feature>
<dbReference type="InterPro" id="IPR035909">
    <property type="entry name" value="CheB_C"/>
</dbReference>
<feature type="active site" evidence="3 4">
    <location>
        <position position="300"/>
    </location>
</feature>
<dbReference type="SUPFAM" id="SSF52738">
    <property type="entry name" value="Methylesterase CheB, C-terminal domain"/>
    <property type="match status" value="1"/>
</dbReference>
<keyword evidence="3 5" id="KW-0597">Phosphoprotein</keyword>
<dbReference type="PANTHER" id="PTHR42872:SF3">
    <property type="entry name" value="PROTEIN-GLUTAMATE METHYLESTERASE_PROTEIN-GLUTAMINE GLUTAMINASE 1"/>
    <property type="match status" value="1"/>
</dbReference>
<feature type="active site" evidence="3 4">
    <location>
        <position position="273"/>
    </location>
</feature>
<evidence type="ECO:0000256" key="5">
    <source>
        <dbReference type="PROSITE-ProRule" id="PRU00169"/>
    </source>
</evidence>
<dbReference type="Pfam" id="PF00072">
    <property type="entry name" value="Response_reg"/>
    <property type="match status" value="1"/>
</dbReference>
<name>A0A383R795_PAEAL</name>
<comment type="similarity">
    <text evidence="3">Belongs to the CheB family.</text>
</comment>
<feature type="domain" description="CheB-type methylesterase" evidence="7">
    <location>
        <begin position="265"/>
        <end position="454"/>
    </location>
</feature>
<dbReference type="CDD" id="cd17541">
    <property type="entry name" value="REC_CheB-like"/>
    <property type="match status" value="1"/>
</dbReference>
<dbReference type="AlphaFoldDB" id="A0A383R795"/>
<dbReference type="CDD" id="cd16432">
    <property type="entry name" value="CheB_Rec"/>
    <property type="match status" value="1"/>
</dbReference>
<dbReference type="PROSITE" id="PS50110">
    <property type="entry name" value="RESPONSE_REGULATORY"/>
    <property type="match status" value="1"/>
</dbReference>
<keyword evidence="3 4" id="KW-0145">Chemotaxis</keyword>
<dbReference type="Pfam" id="PF01339">
    <property type="entry name" value="CheB_methylest"/>
    <property type="match status" value="1"/>
</dbReference>
<dbReference type="GO" id="GO:0000156">
    <property type="term" value="F:phosphorelay response regulator activity"/>
    <property type="evidence" value="ECO:0007669"/>
    <property type="project" value="InterPro"/>
</dbReference>
<evidence type="ECO:0000259" key="6">
    <source>
        <dbReference type="PROSITE" id="PS50110"/>
    </source>
</evidence>
<dbReference type="SMART" id="SM00448">
    <property type="entry name" value="REC"/>
    <property type="match status" value="1"/>
</dbReference>
<dbReference type="InterPro" id="IPR001789">
    <property type="entry name" value="Sig_transdc_resp-reg_receiver"/>
</dbReference>
<proteinExistence type="inferred from homology"/>
<gene>
    <name evidence="3 8" type="primary">cheB</name>
    <name evidence="8" type="ORF">PBLR_11242</name>
</gene>
<evidence type="ECO:0000313" key="9">
    <source>
        <dbReference type="Proteomes" id="UP000304148"/>
    </source>
</evidence>
<comment type="domain">
    <text evidence="3">Contains a C-terminal catalytic domain, and an N-terminal region which modulates catalytic activity.</text>
</comment>
<dbReference type="NCBIfam" id="NF001965">
    <property type="entry name" value="PRK00742.1"/>
    <property type="match status" value="1"/>
</dbReference>
<protein>
    <recommendedName>
        <fullName evidence="3">Protein-glutamate methylesterase/protein-glutamine glutaminase</fullName>
        <ecNumber evidence="3">3.1.1.61</ecNumber>
        <ecNumber evidence="3">3.5.1.44</ecNumber>
    </recommendedName>
</protein>
<dbReference type="Gene3D" id="3.40.50.180">
    <property type="entry name" value="Methylesterase CheB, C-terminal domain"/>
    <property type="match status" value="1"/>
</dbReference>
<dbReference type="GO" id="GO:0008984">
    <property type="term" value="F:protein-glutamate methylesterase activity"/>
    <property type="evidence" value="ECO:0007669"/>
    <property type="project" value="UniProtKB-UniRule"/>
</dbReference>
<dbReference type="SUPFAM" id="SSF52172">
    <property type="entry name" value="CheY-like"/>
    <property type="match status" value="1"/>
</dbReference>
<comment type="PTM">
    <text evidence="3">Phosphorylated by CheA. Phosphorylation of the N-terminal regulatory domain activates the methylesterase activity.</text>
</comment>
<dbReference type="PROSITE" id="PS50122">
    <property type="entry name" value="CHEB"/>
    <property type="match status" value="1"/>
</dbReference>
<accession>A0A383R795</accession>
<evidence type="ECO:0000256" key="1">
    <source>
        <dbReference type="ARBA" id="ARBA00022801"/>
    </source>
</evidence>
<keyword evidence="1 3" id="KW-0378">Hydrolase</keyword>
<dbReference type="EC" id="3.1.1.61" evidence="3"/>
<dbReference type="RefSeq" id="WP_138185044.1">
    <property type="nucleotide sequence ID" value="NZ_LS992241.1"/>
</dbReference>
<dbReference type="HAMAP" id="MF_00099">
    <property type="entry name" value="CheB_chemtxs"/>
    <property type="match status" value="1"/>
</dbReference>
<dbReference type="EMBL" id="LS992241">
    <property type="protein sequence ID" value="SYX82820.1"/>
    <property type="molecule type" value="Genomic_DNA"/>
</dbReference>
<dbReference type="Gene3D" id="3.40.50.2300">
    <property type="match status" value="1"/>
</dbReference>
<dbReference type="GO" id="GO:0006935">
    <property type="term" value="P:chemotaxis"/>
    <property type="evidence" value="ECO:0007669"/>
    <property type="project" value="UniProtKB-UniRule"/>
</dbReference>